<dbReference type="HOGENOM" id="CLU_027174_0_1_1"/>
<dbReference type="RefSeq" id="XP_007396284.1">
    <property type="nucleotide sequence ID" value="XM_007396222.1"/>
</dbReference>
<dbReference type="EC" id="1.13.11.5" evidence="4"/>
<evidence type="ECO:0000256" key="5">
    <source>
        <dbReference type="ARBA" id="ARBA00022723"/>
    </source>
</evidence>
<feature type="non-terminal residue" evidence="12">
    <location>
        <position position="1"/>
    </location>
</feature>
<dbReference type="InterPro" id="IPR046451">
    <property type="entry name" value="HgmA_C"/>
</dbReference>
<evidence type="ECO:0000313" key="12">
    <source>
        <dbReference type="EMBL" id="EKM55980.1"/>
    </source>
</evidence>
<evidence type="ECO:0000259" key="11">
    <source>
        <dbReference type="Pfam" id="PF20510"/>
    </source>
</evidence>
<evidence type="ECO:0000256" key="9">
    <source>
        <dbReference type="PIRSR" id="PIRSR605708-2"/>
    </source>
</evidence>
<feature type="binding site" evidence="9">
    <location>
        <position position="364"/>
    </location>
    <ligand>
        <name>Fe cation</name>
        <dbReference type="ChEBI" id="CHEBI:24875"/>
    </ligand>
</feature>
<dbReference type="GO" id="GO:0006570">
    <property type="term" value="P:tyrosine metabolic process"/>
    <property type="evidence" value="ECO:0007669"/>
    <property type="project" value="InterPro"/>
</dbReference>
<dbReference type="GO" id="GO:0006559">
    <property type="term" value="P:L-phenylalanine catabolic process"/>
    <property type="evidence" value="ECO:0007669"/>
    <property type="project" value="UniProtKB-UniPathway"/>
</dbReference>
<dbReference type="EMBL" id="JH930472">
    <property type="protein sequence ID" value="EKM55980.1"/>
    <property type="molecule type" value="Genomic_DNA"/>
</dbReference>
<feature type="domain" description="Homogentisate 1,2-dioxygenase N-terminal" evidence="11">
    <location>
        <begin position="20"/>
        <end position="302"/>
    </location>
</feature>
<keyword evidence="7" id="KW-0560">Oxidoreductase</keyword>
<name>K5W9U7_PHACS</name>
<evidence type="ECO:0000256" key="3">
    <source>
        <dbReference type="ARBA" id="ARBA00007757"/>
    </source>
</evidence>
<dbReference type="PANTHER" id="PTHR11056">
    <property type="entry name" value="HOMOGENTISATE 1,2-DIOXYGENASE"/>
    <property type="match status" value="1"/>
</dbReference>
<dbReference type="AlphaFoldDB" id="K5W9U7"/>
<evidence type="ECO:0000256" key="4">
    <source>
        <dbReference type="ARBA" id="ARBA00013127"/>
    </source>
</evidence>
<dbReference type="GO" id="GO:0005737">
    <property type="term" value="C:cytoplasm"/>
    <property type="evidence" value="ECO:0007669"/>
    <property type="project" value="TreeGrafter"/>
</dbReference>
<evidence type="ECO:0000256" key="2">
    <source>
        <dbReference type="ARBA" id="ARBA00004704"/>
    </source>
</evidence>
<evidence type="ECO:0000256" key="1">
    <source>
        <dbReference type="ARBA" id="ARBA00001962"/>
    </source>
</evidence>
<dbReference type="InterPro" id="IPR005708">
    <property type="entry name" value="Homogentis_dOase"/>
</dbReference>
<dbReference type="InterPro" id="IPR011051">
    <property type="entry name" value="RmlC_Cupin_sf"/>
</dbReference>
<dbReference type="STRING" id="650164.K5W9U7"/>
<dbReference type="InParanoid" id="K5W9U7"/>
<evidence type="ECO:0000256" key="8">
    <source>
        <dbReference type="ARBA" id="ARBA00023004"/>
    </source>
</evidence>
<dbReference type="Proteomes" id="UP000008370">
    <property type="component" value="Unassembled WGS sequence"/>
</dbReference>
<feature type="binding site" evidence="9">
    <location>
        <position position="393"/>
    </location>
    <ligand>
        <name>Fe cation</name>
        <dbReference type="ChEBI" id="CHEBI:24875"/>
    </ligand>
</feature>
<feature type="binding site" evidence="9">
    <location>
        <position position="358"/>
    </location>
    <ligand>
        <name>Fe cation</name>
        <dbReference type="ChEBI" id="CHEBI:24875"/>
    </ligand>
</feature>
<dbReference type="GeneID" id="18920906"/>
<organism evidence="12 13">
    <name type="scientific">Phanerochaete carnosa (strain HHB-10118-sp)</name>
    <name type="common">White-rot fungus</name>
    <name type="synonym">Peniophora carnosa</name>
    <dbReference type="NCBI Taxonomy" id="650164"/>
    <lineage>
        <taxon>Eukaryota</taxon>
        <taxon>Fungi</taxon>
        <taxon>Dikarya</taxon>
        <taxon>Basidiomycota</taxon>
        <taxon>Agaricomycotina</taxon>
        <taxon>Agaricomycetes</taxon>
        <taxon>Polyporales</taxon>
        <taxon>Phanerochaetaceae</taxon>
        <taxon>Phanerochaete</taxon>
    </lineage>
</organism>
<reference evidence="12 13" key="1">
    <citation type="journal article" date="2012" name="BMC Genomics">
        <title>Comparative genomics of the white-rot fungi, Phanerochaete carnosa and P. chrysosporium, to elucidate the genetic basis of the distinct wood types they colonize.</title>
        <authorList>
            <person name="Suzuki H."/>
            <person name="MacDonald J."/>
            <person name="Syed K."/>
            <person name="Salamov A."/>
            <person name="Hori C."/>
            <person name="Aerts A."/>
            <person name="Henrissat B."/>
            <person name="Wiebenga A."/>
            <person name="vanKuyk P.A."/>
            <person name="Barry K."/>
            <person name="Lindquist E."/>
            <person name="LaButti K."/>
            <person name="Lapidus A."/>
            <person name="Lucas S."/>
            <person name="Coutinho P."/>
            <person name="Gong Y."/>
            <person name="Samejima M."/>
            <person name="Mahadevan R."/>
            <person name="Abou-Zaid M."/>
            <person name="de Vries R.P."/>
            <person name="Igarashi K."/>
            <person name="Yadav J.S."/>
            <person name="Grigoriev I.V."/>
            <person name="Master E.R."/>
        </authorList>
    </citation>
    <scope>NUCLEOTIDE SEQUENCE [LARGE SCALE GENOMIC DNA]</scope>
    <source>
        <strain evidence="12 13">HHB-10118-sp</strain>
    </source>
</reference>
<dbReference type="OrthoDB" id="1689029at2759"/>
<evidence type="ECO:0000256" key="7">
    <source>
        <dbReference type="ARBA" id="ARBA00023002"/>
    </source>
</evidence>
<sequence>QTSAQTGYSISRRRDDPYCYQVGFGNHFTSEAIPNVLPIGQSMPQKNKYELYTECITGTPFTTPRAQNQSTMLYRIRPSVAHQGFSKREKQNPFLVAEFSLGDPKQSISPARVSWSPDVPPASERVKFVYGIKTMMGNGSPMSYEGVAIHTYACNADMGKEAFVNNDGDFLIVPVTGRLDIQTELGRLLVFQGEIVVMPRGLRWKVTLPDGSATGYIQEIFGAHYELPDLGVIGSHGLANPRDFETPVACFDIDQTDWEVIYKLGGQLFTCKQDHTPFDVVAWHGNYVTLNSTSYVPYKYNLDFFLSLGSLNRDQTDPSIWTVLTARSKTPGVALADFVYAGGKWDVVENTMRLPYYHRNTACEVVGCISGDLGFLDNFEPGALFFDTGFTPHGPGSEIYDAVSNMELKPAKVFEAVRLAVFETSALMTLTEYATNGNRRYPGEGGTKGLEAKFLKHKDAIRADCYDGYGGVGYHFLFSSLTLV</sequence>
<accession>K5W9U7</accession>
<keyword evidence="5 9" id="KW-0479">Metal-binding</keyword>
<feature type="binding site" evidence="9">
    <location>
        <position position="393"/>
    </location>
    <ligand>
        <name>homogentisate</name>
        <dbReference type="ChEBI" id="CHEBI:16169"/>
    </ligand>
</feature>
<evidence type="ECO:0000313" key="13">
    <source>
        <dbReference type="Proteomes" id="UP000008370"/>
    </source>
</evidence>
<evidence type="ECO:0000256" key="6">
    <source>
        <dbReference type="ARBA" id="ARBA00022964"/>
    </source>
</evidence>
<dbReference type="GO" id="GO:0004411">
    <property type="term" value="F:homogentisate 1,2-dioxygenase activity"/>
    <property type="evidence" value="ECO:0007669"/>
    <property type="project" value="UniProtKB-EC"/>
</dbReference>
<dbReference type="Pfam" id="PF04209">
    <property type="entry name" value="HgmA_C"/>
    <property type="match status" value="1"/>
</dbReference>
<proteinExistence type="inferred from homology"/>
<comment type="pathway">
    <text evidence="2">Amino-acid degradation; L-phenylalanine degradation; acetoacetate and fumarate from L-phenylalanine: step 4/6.</text>
</comment>
<dbReference type="InterPro" id="IPR046452">
    <property type="entry name" value="HgmA_N"/>
</dbReference>
<keyword evidence="8 9" id="KW-0408">Iron</keyword>
<comment type="similarity">
    <text evidence="3">Belongs to the homogentisate dioxygenase family.</text>
</comment>
<dbReference type="Gene3D" id="2.60.120.10">
    <property type="entry name" value="Jelly Rolls"/>
    <property type="match status" value="1"/>
</dbReference>
<dbReference type="Pfam" id="PF20510">
    <property type="entry name" value="HgmA_N"/>
    <property type="match status" value="1"/>
</dbReference>
<feature type="domain" description="Homogentisate 1,2-dioxygenase C-terminal" evidence="10">
    <location>
        <begin position="305"/>
        <end position="436"/>
    </location>
</feature>
<dbReference type="KEGG" id="pco:PHACADRAFT_95803"/>
<protein>
    <recommendedName>
        <fullName evidence="4">homogentisate 1,2-dioxygenase</fullName>
        <ecNumber evidence="4">1.13.11.5</ecNumber>
    </recommendedName>
</protein>
<dbReference type="SUPFAM" id="SSF51182">
    <property type="entry name" value="RmlC-like cupins"/>
    <property type="match status" value="1"/>
</dbReference>
<gene>
    <name evidence="12" type="ORF">PHACADRAFT_95803</name>
</gene>
<keyword evidence="6" id="KW-0223">Dioxygenase</keyword>
<dbReference type="GO" id="GO:0046872">
    <property type="term" value="F:metal ion binding"/>
    <property type="evidence" value="ECO:0007669"/>
    <property type="project" value="UniProtKB-KW"/>
</dbReference>
<keyword evidence="13" id="KW-1185">Reference proteome</keyword>
<comment type="cofactor">
    <cofactor evidence="1 9">
        <name>Fe cation</name>
        <dbReference type="ChEBI" id="CHEBI:24875"/>
    </cofactor>
</comment>
<dbReference type="InterPro" id="IPR014710">
    <property type="entry name" value="RmlC-like_jellyroll"/>
</dbReference>
<dbReference type="UniPathway" id="UPA00139">
    <property type="reaction ID" value="UER00339"/>
</dbReference>
<evidence type="ECO:0000259" key="10">
    <source>
        <dbReference type="Pfam" id="PF04209"/>
    </source>
</evidence>
<dbReference type="CDD" id="cd07000">
    <property type="entry name" value="cupin_HGO_N"/>
    <property type="match status" value="1"/>
</dbReference>
<dbReference type="PANTHER" id="PTHR11056:SF0">
    <property type="entry name" value="HOMOGENTISATE 1,2-DIOXYGENASE"/>
    <property type="match status" value="1"/>
</dbReference>